<dbReference type="RefSeq" id="WP_265268069.1">
    <property type="nucleotide sequence ID" value="NZ_JANFAV010000002.1"/>
</dbReference>
<dbReference type="InterPro" id="IPR005625">
    <property type="entry name" value="PepSY-ass_TM"/>
</dbReference>
<keyword evidence="1" id="KW-0812">Transmembrane</keyword>
<feature type="transmembrane region" description="Helical" evidence="1">
    <location>
        <begin position="431"/>
        <end position="448"/>
    </location>
</feature>
<evidence type="ECO:0000313" key="2">
    <source>
        <dbReference type="EMBL" id="MCW6534103.1"/>
    </source>
</evidence>
<dbReference type="Pfam" id="PF03929">
    <property type="entry name" value="PepSY_TM"/>
    <property type="match status" value="1"/>
</dbReference>
<dbReference type="Proteomes" id="UP001165565">
    <property type="component" value="Unassembled WGS sequence"/>
</dbReference>
<accession>A0AA41ZE80</accession>
<dbReference type="PANTHER" id="PTHR34219:SF4">
    <property type="entry name" value="PEPSY DOMAIN-CONTAINING PROTEIN"/>
    <property type="match status" value="1"/>
</dbReference>
<comment type="caution">
    <text evidence="2">The sequence shown here is derived from an EMBL/GenBank/DDBJ whole genome shotgun (WGS) entry which is preliminary data.</text>
</comment>
<evidence type="ECO:0000256" key="1">
    <source>
        <dbReference type="SAM" id="Phobius"/>
    </source>
</evidence>
<feature type="transmembrane region" description="Helical" evidence="1">
    <location>
        <begin position="139"/>
        <end position="163"/>
    </location>
</feature>
<organism evidence="2 3">
    <name type="scientific">Sphingomonas lycopersici</name>
    <dbReference type="NCBI Taxonomy" id="2951807"/>
    <lineage>
        <taxon>Bacteria</taxon>
        <taxon>Pseudomonadati</taxon>
        <taxon>Pseudomonadota</taxon>
        <taxon>Alphaproteobacteria</taxon>
        <taxon>Sphingomonadales</taxon>
        <taxon>Sphingomonadaceae</taxon>
        <taxon>Sphingomonas</taxon>
    </lineage>
</organism>
<feature type="transmembrane region" description="Helical" evidence="1">
    <location>
        <begin position="335"/>
        <end position="355"/>
    </location>
</feature>
<keyword evidence="1" id="KW-1133">Transmembrane helix</keyword>
<keyword evidence="3" id="KW-1185">Reference proteome</keyword>
<dbReference type="AlphaFoldDB" id="A0AA41ZE80"/>
<dbReference type="PANTHER" id="PTHR34219">
    <property type="entry name" value="IRON-REGULATED INNER MEMBRANE PROTEIN-RELATED"/>
    <property type="match status" value="1"/>
</dbReference>
<feature type="transmembrane region" description="Helical" evidence="1">
    <location>
        <begin position="460"/>
        <end position="479"/>
    </location>
</feature>
<proteinExistence type="predicted"/>
<dbReference type="EMBL" id="JANFAV010000002">
    <property type="protein sequence ID" value="MCW6534103.1"/>
    <property type="molecule type" value="Genomic_DNA"/>
</dbReference>
<name>A0AA41ZE80_9SPHN</name>
<reference evidence="2" key="1">
    <citation type="submission" date="2022-06" db="EMBL/GenBank/DDBJ databases">
        <title>Sphingomonas sp. nov. isolated from rhizosphere soil of tomato.</title>
        <authorList>
            <person name="Dong H."/>
            <person name="Gao R."/>
        </authorList>
    </citation>
    <scope>NUCLEOTIDE SEQUENCE</scope>
    <source>
        <strain evidence="2">MMSM24</strain>
    </source>
</reference>
<feature type="transmembrane region" description="Helical" evidence="1">
    <location>
        <begin position="12"/>
        <end position="36"/>
    </location>
</feature>
<keyword evidence="1" id="KW-0472">Membrane</keyword>
<sequence>MKPGFRNAMTWLHDWAGLIVGWLLFVIALAGTLSVFRSEIGNWMRPEARCCAADSVTAGSAAVRWLGKHAATSPAWYIQPADRRSATSYAVWTAPGGDFAQKWLDPETGDPATVRDTLGGDFFYRLHFELELPFPWGRVLAGAAAVAMLLALITGIVAHRRFFVDFFTFRAGKGQRSWLDAHNVLAVTALPFHLMIAFTGALTLANLIMPWGASSLYRGDMAAVWKDLYPAAVDRPARHVPAPLAPIAPMLGKAKQFFGSDIAQIAILNPGDAAAVVSVTSGEDQRIGIQRQVISFDGTTGRPIATHVERRPALRTFNFLYALHTARFGETLTRWLYFVCGLMLTALIGAGLVLWTEKRRAQRRGLGFAIVERLNIAIVAGTPLAFAAFFLANRLLPVDLAQRAATEVQVMFWLWAAILVYAALRPARRAWREILTVTAVACAAIPLTDLITRSMWLDPLHLTVALIALTLAAGFVFAARRVGGRRATA</sequence>
<protein>
    <submittedName>
        <fullName evidence="2">PepSY domain-containing protein</fullName>
    </submittedName>
</protein>
<evidence type="ECO:0000313" key="3">
    <source>
        <dbReference type="Proteomes" id="UP001165565"/>
    </source>
</evidence>
<feature type="transmembrane region" description="Helical" evidence="1">
    <location>
        <begin position="376"/>
        <end position="396"/>
    </location>
</feature>
<feature type="transmembrane region" description="Helical" evidence="1">
    <location>
        <begin position="408"/>
        <end position="424"/>
    </location>
</feature>
<gene>
    <name evidence="2" type="ORF">NEE01_04820</name>
</gene>